<organism evidence="3 4">
    <name type="scientific">Frankia umida</name>
    <dbReference type="NCBI Taxonomy" id="573489"/>
    <lineage>
        <taxon>Bacteria</taxon>
        <taxon>Bacillati</taxon>
        <taxon>Actinomycetota</taxon>
        <taxon>Actinomycetes</taxon>
        <taxon>Frankiales</taxon>
        <taxon>Frankiaceae</taxon>
        <taxon>Frankia</taxon>
    </lineage>
</organism>
<keyword evidence="2" id="KW-0472">Membrane</keyword>
<comment type="caution">
    <text evidence="3">The sequence shown here is derived from an EMBL/GenBank/DDBJ whole genome shotgun (WGS) entry which is preliminary data.</text>
</comment>
<dbReference type="Proteomes" id="UP001201873">
    <property type="component" value="Unassembled WGS sequence"/>
</dbReference>
<feature type="region of interest" description="Disordered" evidence="1">
    <location>
        <begin position="394"/>
        <end position="414"/>
    </location>
</feature>
<dbReference type="EMBL" id="JALKFT010000013">
    <property type="protein sequence ID" value="MCK9876983.1"/>
    <property type="molecule type" value="Genomic_DNA"/>
</dbReference>
<feature type="transmembrane region" description="Helical" evidence="2">
    <location>
        <begin position="59"/>
        <end position="76"/>
    </location>
</feature>
<keyword evidence="2" id="KW-0812">Transmembrane</keyword>
<dbReference type="RefSeq" id="WP_248825289.1">
    <property type="nucleotide sequence ID" value="NZ_JALKFT010000013.1"/>
</dbReference>
<keyword evidence="2" id="KW-1133">Transmembrane helix</keyword>
<evidence type="ECO:0000313" key="4">
    <source>
        <dbReference type="Proteomes" id="UP001201873"/>
    </source>
</evidence>
<sequence length="414" mass="44771">MSSRSAGDLLMVCAGARPETAGPSDRQRFVTAGALMLLTAGLATYAGATVAAMGLHRSAWRTLPFGLFYAAVIFFLDRSVLLSPRPYRLGRDATVRLGRAGAATAIRVFVAICAALLVGEALLLTVFASSIAPRVTEIHQEEIGRALRAFDVNQQGEQRALAAGLAARQQDLTAAQGRVTGATAAANCQLTGGGACLAGAGPIYRITLADLAAAVLATQRATQARDAAEARLTAFDQDRDTRRTGFLAAQTATANAADDLLTREKAFWRLTTSDPSVLLWRIVLTLLLLGVDLGPLIFARTLEQTEPRRRERLERWRTCNAQELEAQQVGSTTRHRARLARELADAGTDRYGQHVRRRDEIETSVRLAGDLAAAEVARAEIRADRDSRIRELRARHRVPDPTPSVDQTLSVDRT</sequence>
<dbReference type="InterPro" id="IPR025519">
    <property type="entry name" value="DUF4407"/>
</dbReference>
<gene>
    <name evidence="3" type="ORF">MXD59_14580</name>
</gene>
<evidence type="ECO:0000256" key="1">
    <source>
        <dbReference type="SAM" id="MobiDB-lite"/>
    </source>
</evidence>
<protein>
    <submittedName>
        <fullName evidence="3">DUF4407 domain-containing protein</fullName>
    </submittedName>
</protein>
<evidence type="ECO:0000313" key="3">
    <source>
        <dbReference type="EMBL" id="MCK9876983.1"/>
    </source>
</evidence>
<feature type="transmembrane region" description="Helical" evidence="2">
    <location>
        <begin position="97"/>
        <end position="118"/>
    </location>
</feature>
<feature type="compositionally biased region" description="Polar residues" evidence="1">
    <location>
        <begin position="404"/>
        <end position="414"/>
    </location>
</feature>
<feature type="transmembrane region" description="Helical" evidence="2">
    <location>
        <begin position="29"/>
        <end position="53"/>
    </location>
</feature>
<name>A0ABT0JZL3_9ACTN</name>
<feature type="transmembrane region" description="Helical" evidence="2">
    <location>
        <begin position="278"/>
        <end position="302"/>
    </location>
</feature>
<keyword evidence="4" id="KW-1185">Reference proteome</keyword>
<accession>A0ABT0JZL3</accession>
<proteinExistence type="predicted"/>
<dbReference type="Pfam" id="PF14362">
    <property type="entry name" value="DUF4407"/>
    <property type="match status" value="1"/>
</dbReference>
<reference evidence="3 4" key="1">
    <citation type="submission" date="2022-04" db="EMBL/GenBank/DDBJ databases">
        <title>Genome diversity in the genus Frankia.</title>
        <authorList>
            <person name="Carlos-Shanley C."/>
            <person name="Hahn D."/>
        </authorList>
    </citation>
    <scope>NUCLEOTIDE SEQUENCE [LARGE SCALE GENOMIC DNA]</scope>
    <source>
        <strain evidence="3 4">Ag45/Mut15</strain>
    </source>
</reference>
<evidence type="ECO:0000256" key="2">
    <source>
        <dbReference type="SAM" id="Phobius"/>
    </source>
</evidence>